<gene>
    <name evidence="1" type="ORF">HDC18907</name>
</gene>
<protein>
    <submittedName>
        <fullName evidence="1">HDC18907</fullName>
    </submittedName>
</protein>
<accession>Q6IIC7</accession>
<proteinExistence type="predicted"/>
<name>Q6IIC7_DROME</name>
<reference evidence="1" key="1">
    <citation type="journal article" date="2003" name="Genome Biol.">
        <title>An integrated gene annotation and transcriptional profiling approach towards the full gene content of the Drosophila genome.</title>
        <authorList>
            <person name="Hild M."/>
            <person name="Beckmann B."/>
            <person name="Haas S.A."/>
            <person name="Koch B."/>
            <person name="Solovyev V."/>
            <person name="Busold C."/>
            <person name="Fellenberg K."/>
            <person name="Boutros M."/>
            <person name="Vingron M."/>
            <person name="Sauer F."/>
            <person name="Hoheisel J.D."/>
            <person name="Paro R."/>
        </authorList>
    </citation>
    <scope>NUCLEOTIDE SEQUENCE</scope>
</reference>
<organism evidence="1">
    <name type="scientific">Drosophila melanogaster</name>
    <name type="common">Fruit fly</name>
    <dbReference type="NCBI Taxonomy" id="7227"/>
    <lineage>
        <taxon>Eukaryota</taxon>
        <taxon>Metazoa</taxon>
        <taxon>Ecdysozoa</taxon>
        <taxon>Arthropoda</taxon>
        <taxon>Hexapoda</taxon>
        <taxon>Insecta</taxon>
        <taxon>Pterygota</taxon>
        <taxon>Neoptera</taxon>
        <taxon>Endopterygota</taxon>
        <taxon>Diptera</taxon>
        <taxon>Brachycera</taxon>
        <taxon>Muscomorpha</taxon>
        <taxon>Ephydroidea</taxon>
        <taxon>Drosophilidae</taxon>
        <taxon>Drosophila</taxon>
        <taxon>Sophophora</taxon>
    </lineage>
</organism>
<dbReference type="EMBL" id="BK003139">
    <property type="protein sequence ID" value="DAA03339.1"/>
    <property type="molecule type" value="Genomic_DNA"/>
</dbReference>
<sequence>MGIFWVLTNGHLFERSANDPIRRQSSPKNIDNFIGEVRGNVFPKRTQLLGRRLQRSGSSISKIADPTPRRNDVAQSLGRENLGKLSLHLNLGLKLKNWQIGIGFISDETNTKLSAQTN</sequence>
<dbReference type="AlphaFoldDB" id="Q6IIC7"/>
<evidence type="ECO:0000313" key="1">
    <source>
        <dbReference type="EMBL" id="DAA03339.1"/>
    </source>
</evidence>